<protein>
    <submittedName>
        <fullName evidence="1">Uncharacterized protein</fullName>
    </submittedName>
</protein>
<proteinExistence type="predicted"/>
<reference evidence="1" key="1">
    <citation type="submission" date="2014-11" db="EMBL/GenBank/DDBJ databases">
        <authorList>
            <person name="Amaro Gonzalez C."/>
        </authorList>
    </citation>
    <scope>NUCLEOTIDE SEQUENCE</scope>
</reference>
<accession>A0A0E9VG33</accession>
<name>A0A0E9VG33_ANGAN</name>
<dbReference type="EMBL" id="GBXM01031483">
    <property type="protein sequence ID" value="JAH77094.1"/>
    <property type="molecule type" value="Transcribed_RNA"/>
</dbReference>
<dbReference type="AlphaFoldDB" id="A0A0E9VG33"/>
<reference evidence="1" key="2">
    <citation type="journal article" date="2015" name="Fish Shellfish Immunol.">
        <title>Early steps in the European eel (Anguilla anguilla)-Vibrio vulnificus interaction in the gills: Role of the RtxA13 toxin.</title>
        <authorList>
            <person name="Callol A."/>
            <person name="Pajuelo D."/>
            <person name="Ebbesson L."/>
            <person name="Teles M."/>
            <person name="MacKenzie S."/>
            <person name="Amaro C."/>
        </authorList>
    </citation>
    <scope>NUCLEOTIDE SEQUENCE</scope>
</reference>
<organism evidence="1">
    <name type="scientific">Anguilla anguilla</name>
    <name type="common">European freshwater eel</name>
    <name type="synonym">Muraena anguilla</name>
    <dbReference type="NCBI Taxonomy" id="7936"/>
    <lineage>
        <taxon>Eukaryota</taxon>
        <taxon>Metazoa</taxon>
        <taxon>Chordata</taxon>
        <taxon>Craniata</taxon>
        <taxon>Vertebrata</taxon>
        <taxon>Euteleostomi</taxon>
        <taxon>Actinopterygii</taxon>
        <taxon>Neopterygii</taxon>
        <taxon>Teleostei</taxon>
        <taxon>Anguilliformes</taxon>
        <taxon>Anguillidae</taxon>
        <taxon>Anguilla</taxon>
    </lineage>
</organism>
<sequence>MIMYGCSTGIPPIHVSTSISATKIQNSSWETGRNVSPRCSEV</sequence>
<evidence type="ECO:0000313" key="1">
    <source>
        <dbReference type="EMBL" id="JAH77094.1"/>
    </source>
</evidence>